<dbReference type="Proteomes" id="UP000051096">
    <property type="component" value="Unassembled WGS sequence"/>
</dbReference>
<dbReference type="SMART" id="SM00448">
    <property type="entry name" value="REC"/>
    <property type="match status" value="1"/>
</dbReference>
<dbReference type="InterPro" id="IPR001789">
    <property type="entry name" value="Sig_transdc_resp-reg_receiver"/>
</dbReference>
<reference evidence="6 7" key="1">
    <citation type="journal article" date="2015" name="Microbiome">
        <title>Genomic resolution of linkages in carbon, nitrogen, and sulfur cycling among widespread estuary sediment bacteria.</title>
        <authorList>
            <person name="Baker B.J."/>
            <person name="Lazar C.S."/>
            <person name="Teske A.P."/>
            <person name="Dick G.J."/>
        </authorList>
    </citation>
    <scope>NUCLEOTIDE SEQUENCE [LARGE SCALE GENOMIC DNA]</scope>
    <source>
        <strain evidence="6">SM23_60</strain>
    </source>
</reference>
<dbReference type="SUPFAM" id="SSF52172">
    <property type="entry name" value="CheY-like"/>
    <property type="match status" value="1"/>
</dbReference>
<dbReference type="PANTHER" id="PTHR43214">
    <property type="entry name" value="TWO-COMPONENT RESPONSE REGULATOR"/>
    <property type="match status" value="1"/>
</dbReference>
<evidence type="ECO:0000256" key="2">
    <source>
        <dbReference type="ARBA" id="ARBA00023125"/>
    </source>
</evidence>
<sequence length="120" mass="13400">MVRQGLTRIIEESADLKVIGETGDGLEIIPLTRKLKPDMIILDISMPNLRGIEAIHKIKRYHKDTKILILTMHKNEEFVYECLASGAEGYVLKEDAEKDLLAAIDAVKDGKTYVSPSFTG</sequence>
<dbReference type="CDD" id="cd17535">
    <property type="entry name" value="REC_NarL-like"/>
    <property type="match status" value="1"/>
</dbReference>
<keyword evidence="3" id="KW-0804">Transcription</keyword>
<gene>
    <name evidence="6" type="ORF">AMJ87_10580</name>
</gene>
<evidence type="ECO:0000313" key="6">
    <source>
        <dbReference type="EMBL" id="KPK69391.1"/>
    </source>
</evidence>
<evidence type="ECO:0000313" key="7">
    <source>
        <dbReference type="Proteomes" id="UP000051096"/>
    </source>
</evidence>
<evidence type="ECO:0000256" key="1">
    <source>
        <dbReference type="ARBA" id="ARBA00023015"/>
    </source>
</evidence>
<dbReference type="InterPro" id="IPR011006">
    <property type="entry name" value="CheY-like_superfamily"/>
</dbReference>
<name>A0A0S8G8P9_UNCW3</name>
<organism evidence="6 7">
    <name type="scientific">candidate division WOR_3 bacterium SM23_60</name>
    <dbReference type="NCBI Taxonomy" id="1703780"/>
    <lineage>
        <taxon>Bacteria</taxon>
        <taxon>Bacteria division WOR-3</taxon>
    </lineage>
</organism>
<feature type="domain" description="Response regulatory" evidence="5">
    <location>
        <begin position="1"/>
        <end position="108"/>
    </location>
</feature>
<proteinExistence type="predicted"/>
<dbReference type="GO" id="GO:0000160">
    <property type="term" value="P:phosphorelay signal transduction system"/>
    <property type="evidence" value="ECO:0007669"/>
    <property type="project" value="InterPro"/>
</dbReference>
<dbReference type="Gene3D" id="3.40.50.2300">
    <property type="match status" value="1"/>
</dbReference>
<evidence type="ECO:0000256" key="4">
    <source>
        <dbReference type="PROSITE-ProRule" id="PRU00169"/>
    </source>
</evidence>
<evidence type="ECO:0000256" key="3">
    <source>
        <dbReference type="ARBA" id="ARBA00023163"/>
    </source>
</evidence>
<comment type="caution">
    <text evidence="6">The sequence shown here is derived from an EMBL/GenBank/DDBJ whole genome shotgun (WGS) entry which is preliminary data.</text>
</comment>
<feature type="modified residue" description="4-aspartylphosphate" evidence="4">
    <location>
        <position position="43"/>
    </location>
</feature>
<dbReference type="InterPro" id="IPR058245">
    <property type="entry name" value="NreC/VraR/RcsB-like_REC"/>
</dbReference>
<keyword evidence="2" id="KW-0238">DNA-binding</keyword>
<dbReference type="EMBL" id="LJUO01000128">
    <property type="protein sequence ID" value="KPK69391.1"/>
    <property type="molecule type" value="Genomic_DNA"/>
</dbReference>
<protein>
    <recommendedName>
        <fullName evidence="5">Response regulatory domain-containing protein</fullName>
    </recommendedName>
</protein>
<dbReference type="GO" id="GO:0003677">
    <property type="term" value="F:DNA binding"/>
    <property type="evidence" value="ECO:0007669"/>
    <property type="project" value="UniProtKB-KW"/>
</dbReference>
<keyword evidence="4" id="KW-0597">Phosphoprotein</keyword>
<evidence type="ECO:0000259" key="5">
    <source>
        <dbReference type="PROSITE" id="PS50110"/>
    </source>
</evidence>
<feature type="non-terminal residue" evidence="6">
    <location>
        <position position="120"/>
    </location>
</feature>
<dbReference type="InterPro" id="IPR039420">
    <property type="entry name" value="WalR-like"/>
</dbReference>
<dbReference type="PROSITE" id="PS50110">
    <property type="entry name" value="RESPONSE_REGULATORY"/>
    <property type="match status" value="1"/>
</dbReference>
<keyword evidence="1" id="KW-0805">Transcription regulation</keyword>
<accession>A0A0S8G8P9</accession>
<dbReference type="Pfam" id="PF00072">
    <property type="entry name" value="Response_reg"/>
    <property type="match status" value="1"/>
</dbReference>
<dbReference type="PANTHER" id="PTHR43214:SF41">
    <property type="entry name" value="NITRATE_NITRITE RESPONSE REGULATOR PROTEIN NARP"/>
    <property type="match status" value="1"/>
</dbReference>
<dbReference type="AlphaFoldDB" id="A0A0S8G8P9"/>